<reference evidence="2 3" key="1">
    <citation type="submission" date="2024-07" db="EMBL/GenBank/DDBJ databases">
        <title>Chromosome-level genome assembly of the water stick insect Ranatra chinensis (Heteroptera: Nepidae).</title>
        <authorList>
            <person name="Liu X."/>
        </authorList>
    </citation>
    <scope>NUCLEOTIDE SEQUENCE [LARGE SCALE GENOMIC DNA]</scope>
    <source>
        <strain evidence="2">Cailab_2021Rc</strain>
        <tissue evidence="2">Muscle</tissue>
    </source>
</reference>
<accession>A0ABD0YE42</accession>
<evidence type="ECO:0000313" key="3">
    <source>
        <dbReference type="Proteomes" id="UP001558652"/>
    </source>
</evidence>
<feature type="compositionally biased region" description="Basic and acidic residues" evidence="1">
    <location>
        <begin position="36"/>
        <end position="52"/>
    </location>
</feature>
<keyword evidence="3" id="KW-1185">Reference proteome</keyword>
<sequence length="208" mass="23224">MFYRNKKQETTEIVLLVFVNMFRRLEASATVGDHSTTPHEQEAGDDGNRSREWGGWVTISHPKNMALSPFGLLENRQLVAIIFRSERQRNLLSTTWHYLRPISYHKLTMDHGRGLAVGGANGLIAAKHFATDRSGPVTNSPTHRMLAITTTSELLVILLGCLALYNYQSLDRSPPDTLTSSLQQEYDFIVVGAGSAGRVDTPDFPRLL</sequence>
<protein>
    <submittedName>
        <fullName evidence="2">Uncharacterized protein</fullName>
    </submittedName>
</protein>
<name>A0ABD0YE42_9HEMI</name>
<feature type="region of interest" description="Disordered" evidence="1">
    <location>
        <begin position="30"/>
        <end position="53"/>
    </location>
</feature>
<proteinExistence type="predicted"/>
<organism evidence="2 3">
    <name type="scientific">Ranatra chinensis</name>
    <dbReference type="NCBI Taxonomy" id="642074"/>
    <lineage>
        <taxon>Eukaryota</taxon>
        <taxon>Metazoa</taxon>
        <taxon>Ecdysozoa</taxon>
        <taxon>Arthropoda</taxon>
        <taxon>Hexapoda</taxon>
        <taxon>Insecta</taxon>
        <taxon>Pterygota</taxon>
        <taxon>Neoptera</taxon>
        <taxon>Paraneoptera</taxon>
        <taxon>Hemiptera</taxon>
        <taxon>Heteroptera</taxon>
        <taxon>Panheteroptera</taxon>
        <taxon>Nepomorpha</taxon>
        <taxon>Nepidae</taxon>
        <taxon>Ranatrinae</taxon>
        <taxon>Ranatra</taxon>
    </lineage>
</organism>
<comment type="caution">
    <text evidence="2">The sequence shown here is derived from an EMBL/GenBank/DDBJ whole genome shotgun (WGS) entry which is preliminary data.</text>
</comment>
<dbReference type="Proteomes" id="UP001558652">
    <property type="component" value="Unassembled WGS sequence"/>
</dbReference>
<evidence type="ECO:0000313" key="2">
    <source>
        <dbReference type="EMBL" id="KAL1117333.1"/>
    </source>
</evidence>
<dbReference type="EMBL" id="JBFDAA010000016">
    <property type="protein sequence ID" value="KAL1117333.1"/>
    <property type="molecule type" value="Genomic_DNA"/>
</dbReference>
<dbReference type="AlphaFoldDB" id="A0ABD0YE42"/>
<evidence type="ECO:0000256" key="1">
    <source>
        <dbReference type="SAM" id="MobiDB-lite"/>
    </source>
</evidence>
<gene>
    <name evidence="2" type="ORF">AAG570_004659</name>
</gene>